<reference evidence="2 3" key="1">
    <citation type="journal article" date="2011" name="Int. J. Syst. Evol. Microbiol.">
        <title>Allobacillus halotolerans gen. nov., sp. nov. isolated from shrimp paste.</title>
        <authorList>
            <person name="Sheu S.Y."/>
            <person name="Arun A.B."/>
            <person name="Jiang S.R."/>
            <person name="Young C.C."/>
            <person name="Chen W.M."/>
        </authorList>
    </citation>
    <scope>NUCLEOTIDE SEQUENCE [LARGE SCALE GENOMIC DNA]</scope>
    <source>
        <strain evidence="2 3">LMG 24826</strain>
    </source>
</reference>
<name>A0ABS6GLY6_9BACI</name>
<comment type="caution">
    <text evidence="2">The sequence shown here is derived from an EMBL/GenBank/DDBJ whole genome shotgun (WGS) entry which is preliminary data.</text>
</comment>
<evidence type="ECO:0008006" key="4">
    <source>
        <dbReference type="Google" id="ProtNLM"/>
    </source>
</evidence>
<keyword evidence="3" id="KW-1185">Reference proteome</keyword>
<evidence type="ECO:0000313" key="3">
    <source>
        <dbReference type="Proteomes" id="UP000812672"/>
    </source>
</evidence>
<gene>
    <name evidence="2" type="ORF">KQ486_03595</name>
</gene>
<dbReference type="RefSeq" id="WP_216686821.1">
    <property type="nucleotide sequence ID" value="NZ_CAUPKR010000002.1"/>
</dbReference>
<feature type="chain" id="PRO_5046229349" description="Lipoprotein" evidence="1">
    <location>
        <begin position="23"/>
        <end position="129"/>
    </location>
</feature>
<proteinExistence type="predicted"/>
<keyword evidence="1" id="KW-0732">Signal</keyword>
<accession>A0ABS6GLY6</accession>
<dbReference type="EMBL" id="JAHLZF010000003">
    <property type="protein sequence ID" value="MBU6080091.1"/>
    <property type="molecule type" value="Genomic_DNA"/>
</dbReference>
<dbReference type="PROSITE" id="PS51257">
    <property type="entry name" value="PROKAR_LIPOPROTEIN"/>
    <property type="match status" value="1"/>
</dbReference>
<dbReference type="Proteomes" id="UP000812672">
    <property type="component" value="Unassembled WGS sequence"/>
</dbReference>
<evidence type="ECO:0000313" key="2">
    <source>
        <dbReference type="EMBL" id="MBU6080091.1"/>
    </source>
</evidence>
<evidence type="ECO:0000256" key="1">
    <source>
        <dbReference type="SAM" id="SignalP"/>
    </source>
</evidence>
<organism evidence="2 3">
    <name type="scientific">Allobacillus halotolerans</name>
    <dbReference type="NCBI Taxonomy" id="570278"/>
    <lineage>
        <taxon>Bacteria</taxon>
        <taxon>Bacillati</taxon>
        <taxon>Bacillota</taxon>
        <taxon>Bacilli</taxon>
        <taxon>Bacillales</taxon>
        <taxon>Bacillaceae</taxon>
        <taxon>Allobacillus</taxon>
    </lineage>
</organism>
<protein>
    <recommendedName>
        <fullName evidence="4">Lipoprotein</fullName>
    </recommendedName>
</protein>
<feature type="signal peptide" evidence="1">
    <location>
        <begin position="1"/>
        <end position="22"/>
    </location>
</feature>
<sequence>MKKITVLILLLLVLVGCNQRNADLEDSIHSIVKDENKSEIKIQSLTNEDWDKAFLFTPYSTEKGIEEQLGTKFNDKSNIFLRDDIYLLVFLYEDKVVQYAEIKRHGSDFSTGNKNYLTPSDDLILIERH</sequence>